<reference evidence="1" key="1">
    <citation type="submission" date="2022-06" db="EMBL/GenBank/DDBJ databases">
        <title>Phylogenomic reconstructions and comparative analyses of Kickxellomycotina fungi.</title>
        <authorList>
            <person name="Reynolds N.K."/>
            <person name="Stajich J.E."/>
            <person name="Barry K."/>
            <person name="Grigoriev I.V."/>
            <person name="Crous P."/>
            <person name="Smith M.E."/>
        </authorList>
    </citation>
    <scope>NUCLEOTIDE SEQUENCE</scope>
    <source>
        <strain evidence="1">RSA 2271</strain>
    </source>
</reference>
<sequence length="252" mass="28244">MECSSPVFRPSTPKGKRYMADDVPGTPTSFGIFPPSSPLLSSPPPQHQQQQQQSPHHYHCQPLQTEAMTTTMIERTLMHSDVSDCYFYQQYSQQKSLATAVHNLPMIRGNWARPIVIGRARQCDFQLPSHKGCISRQHAIIIPPPMPCRPKLLEFAPVPPRMATADDSMPVRFSLRVVGLNGVKVNGRLCKKGEVVEIEDGDVINFVGLKCMFSDARETLVLSSCERSLAKRRECLDQATAQDATSVRKRLR</sequence>
<evidence type="ECO:0000313" key="2">
    <source>
        <dbReference type="Proteomes" id="UP001145114"/>
    </source>
</evidence>
<dbReference type="Proteomes" id="UP001145114">
    <property type="component" value="Unassembled WGS sequence"/>
</dbReference>
<dbReference type="EMBL" id="JAMZIH010005328">
    <property type="protein sequence ID" value="KAJ1675394.1"/>
    <property type="molecule type" value="Genomic_DNA"/>
</dbReference>
<feature type="non-terminal residue" evidence="1">
    <location>
        <position position="252"/>
    </location>
</feature>
<gene>
    <name evidence="1" type="ORF">EV182_001358</name>
</gene>
<proteinExistence type="predicted"/>
<name>A0ACC1HM54_9FUNG</name>
<accession>A0ACC1HM54</accession>
<protein>
    <submittedName>
        <fullName evidence="1">Uncharacterized protein</fullName>
    </submittedName>
</protein>
<organism evidence="1 2">
    <name type="scientific">Spiromyces aspiralis</name>
    <dbReference type="NCBI Taxonomy" id="68401"/>
    <lineage>
        <taxon>Eukaryota</taxon>
        <taxon>Fungi</taxon>
        <taxon>Fungi incertae sedis</taxon>
        <taxon>Zoopagomycota</taxon>
        <taxon>Kickxellomycotina</taxon>
        <taxon>Kickxellomycetes</taxon>
        <taxon>Kickxellales</taxon>
        <taxon>Kickxellaceae</taxon>
        <taxon>Spiromyces</taxon>
    </lineage>
</organism>
<evidence type="ECO:0000313" key="1">
    <source>
        <dbReference type="EMBL" id="KAJ1675394.1"/>
    </source>
</evidence>
<keyword evidence="2" id="KW-1185">Reference proteome</keyword>
<comment type="caution">
    <text evidence="1">The sequence shown here is derived from an EMBL/GenBank/DDBJ whole genome shotgun (WGS) entry which is preliminary data.</text>
</comment>